<comment type="caution">
    <text evidence="1">The sequence shown here is derived from an EMBL/GenBank/DDBJ whole genome shotgun (WGS) entry which is preliminary data.</text>
</comment>
<dbReference type="Proteomes" id="UP001144978">
    <property type="component" value="Unassembled WGS sequence"/>
</dbReference>
<organism evidence="1 2">
    <name type="scientific">Trametes sanguinea</name>
    <dbReference type="NCBI Taxonomy" id="158606"/>
    <lineage>
        <taxon>Eukaryota</taxon>
        <taxon>Fungi</taxon>
        <taxon>Dikarya</taxon>
        <taxon>Basidiomycota</taxon>
        <taxon>Agaricomycotina</taxon>
        <taxon>Agaricomycetes</taxon>
        <taxon>Polyporales</taxon>
        <taxon>Polyporaceae</taxon>
        <taxon>Trametes</taxon>
    </lineage>
</organism>
<sequence length="420" mass="45326">MRSFLDACPLAGQYSPLRQRRVLEDASERCPGEEAAKQVTIGRIDELVGTVCGSHARRYKASWLWGAVSSRALKFSVSFTLRWLSVDMAFTSLLTIVTLVAAFQGAFAALTRRVSCPDGVNTATNAACCQLFAVRDDLQENLFHGGLCTAEAHESLRLTFHDAIAISPALEAQGIFGGGGADGSIAIFSDIETNFHPNIGLDEIVELQKPFIARHNLSVADFIQFAGAIGASNCAGAPQLAAFVGRVDATQPAPDGLVPEPFHTPDQIFSRLADASQGEFDEILTVWLLVAHTVAAANDVDPGTFPVVNLTAAEATPNVTLSLDGLQPDAGQQTFPAEIYFCQDDRCQSCFPPFELSTIPPHSCFNAPFPFWTVIVKQPSNEGLPFQVRVGPDCDELYALPAVNICFQVFPPLFNVFDRT</sequence>
<reference evidence="1" key="1">
    <citation type="submission" date="2022-08" db="EMBL/GenBank/DDBJ databases">
        <title>Genome Sequence of Pycnoporus sanguineus.</title>
        <authorList>
            <person name="Buettner E."/>
        </authorList>
    </citation>
    <scope>NUCLEOTIDE SEQUENCE</scope>
    <source>
        <strain evidence="1">CG-C14</strain>
    </source>
</reference>
<gene>
    <name evidence="1" type="ORF">NUW54_g5411</name>
</gene>
<protein>
    <submittedName>
        <fullName evidence="1">Uncharacterized protein</fullName>
    </submittedName>
</protein>
<proteinExistence type="predicted"/>
<evidence type="ECO:0000313" key="2">
    <source>
        <dbReference type="Proteomes" id="UP001144978"/>
    </source>
</evidence>
<dbReference type="EMBL" id="JANSHE010001329">
    <property type="protein sequence ID" value="KAJ3003227.1"/>
    <property type="molecule type" value="Genomic_DNA"/>
</dbReference>
<evidence type="ECO:0000313" key="1">
    <source>
        <dbReference type="EMBL" id="KAJ3003227.1"/>
    </source>
</evidence>
<keyword evidence="2" id="KW-1185">Reference proteome</keyword>
<accession>A0ACC1PXW8</accession>
<name>A0ACC1PXW8_9APHY</name>